<gene>
    <name evidence="8" type="ORF">CFOL_v3_23420</name>
</gene>
<reference evidence="9" key="1">
    <citation type="submission" date="2016-04" db="EMBL/GenBank/DDBJ databases">
        <title>Cephalotus genome sequencing.</title>
        <authorList>
            <person name="Fukushima K."/>
            <person name="Hasebe M."/>
            <person name="Fang X."/>
        </authorList>
    </citation>
    <scope>NUCLEOTIDE SEQUENCE [LARGE SCALE GENOMIC DNA]</scope>
    <source>
        <strain evidence="9">cv. St1</strain>
    </source>
</reference>
<dbReference type="EMBL" id="BDDD01002084">
    <property type="protein sequence ID" value="GAV79958.1"/>
    <property type="molecule type" value="Genomic_DNA"/>
</dbReference>
<keyword evidence="4" id="KW-0677">Repeat</keyword>
<accession>A0A1Q3CIL9</accession>
<dbReference type="InterPro" id="IPR038408">
    <property type="entry name" value="GNK2_sf"/>
</dbReference>
<dbReference type="PROSITE" id="PS51473">
    <property type="entry name" value="GNK2"/>
    <property type="match status" value="1"/>
</dbReference>
<dbReference type="PANTHER" id="PTHR32411">
    <property type="entry name" value="CYSTEINE-RICH REPEAT SECRETORY PROTEIN 38-RELATED"/>
    <property type="match status" value="1"/>
</dbReference>
<dbReference type="Pfam" id="PF01657">
    <property type="entry name" value="Stress-antifung"/>
    <property type="match status" value="1"/>
</dbReference>
<keyword evidence="2" id="KW-0964">Secreted</keyword>
<evidence type="ECO:0000256" key="2">
    <source>
        <dbReference type="ARBA" id="ARBA00022525"/>
    </source>
</evidence>
<keyword evidence="3 6" id="KW-0732">Signal</keyword>
<comment type="similarity">
    <text evidence="5">Belongs to the cysteine-rich repeat secretory protein family.</text>
</comment>
<keyword evidence="9" id="KW-1185">Reference proteome</keyword>
<evidence type="ECO:0000256" key="1">
    <source>
        <dbReference type="ARBA" id="ARBA00004613"/>
    </source>
</evidence>
<evidence type="ECO:0000256" key="3">
    <source>
        <dbReference type="ARBA" id="ARBA00022729"/>
    </source>
</evidence>
<dbReference type="CDD" id="cd23509">
    <property type="entry name" value="Gnk2-like"/>
    <property type="match status" value="1"/>
</dbReference>
<dbReference type="Gene3D" id="3.30.430.20">
    <property type="entry name" value="Gnk2 domain, C-X8-C-X2-C motif"/>
    <property type="match status" value="1"/>
</dbReference>
<evidence type="ECO:0000256" key="6">
    <source>
        <dbReference type="SAM" id="SignalP"/>
    </source>
</evidence>
<comment type="subcellular location">
    <subcellularLocation>
        <location evidence="1">Secreted</location>
    </subcellularLocation>
</comment>
<dbReference type="STRING" id="3775.A0A1Q3CIL9"/>
<dbReference type="InParanoid" id="A0A1Q3CIL9"/>
<evidence type="ECO:0000256" key="4">
    <source>
        <dbReference type="ARBA" id="ARBA00022737"/>
    </source>
</evidence>
<dbReference type="AlphaFoldDB" id="A0A1Q3CIL9"/>
<name>A0A1Q3CIL9_CEPFO</name>
<sequence length="132" mass="14683">MSSTSSFYLLAFALLLQSVSVVHPLFHFCSNTGNFTANGPYETNLSKLFGYLSHQPPPSGFGVGSLGQNCKACIVDAGAEIIKRCPYNKGAVIWYDNCLLKYSNMEFFGQIDYQNRFSTRMPPAHCCETFKI</sequence>
<protein>
    <submittedName>
        <fullName evidence="8">Stress-antifung domain-containing protein</fullName>
    </submittedName>
</protein>
<feature type="signal peptide" evidence="6">
    <location>
        <begin position="1"/>
        <end position="24"/>
    </location>
</feature>
<dbReference type="GO" id="GO:0005576">
    <property type="term" value="C:extracellular region"/>
    <property type="evidence" value="ECO:0007669"/>
    <property type="project" value="UniProtKB-SubCell"/>
</dbReference>
<dbReference type="OrthoDB" id="696781at2759"/>
<feature type="chain" id="PRO_5012433578" evidence="6">
    <location>
        <begin position="25"/>
        <end position="132"/>
    </location>
</feature>
<dbReference type="Proteomes" id="UP000187406">
    <property type="component" value="Unassembled WGS sequence"/>
</dbReference>
<comment type="caution">
    <text evidence="8">The sequence shown here is derived from an EMBL/GenBank/DDBJ whole genome shotgun (WGS) entry which is preliminary data.</text>
</comment>
<dbReference type="InterPro" id="IPR002902">
    <property type="entry name" value="GNK2"/>
</dbReference>
<dbReference type="InterPro" id="IPR050581">
    <property type="entry name" value="CRR_secretory_protein"/>
</dbReference>
<evidence type="ECO:0000259" key="7">
    <source>
        <dbReference type="PROSITE" id="PS51473"/>
    </source>
</evidence>
<evidence type="ECO:0000313" key="8">
    <source>
        <dbReference type="EMBL" id="GAV79958.1"/>
    </source>
</evidence>
<feature type="domain" description="Gnk2-homologous" evidence="7">
    <location>
        <begin position="1"/>
        <end position="107"/>
    </location>
</feature>
<organism evidence="8 9">
    <name type="scientific">Cephalotus follicularis</name>
    <name type="common">Albany pitcher plant</name>
    <dbReference type="NCBI Taxonomy" id="3775"/>
    <lineage>
        <taxon>Eukaryota</taxon>
        <taxon>Viridiplantae</taxon>
        <taxon>Streptophyta</taxon>
        <taxon>Embryophyta</taxon>
        <taxon>Tracheophyta</taxon>
        <taxon>Spermatophyta</taxon>
        <taxon>Magnoliopsida</taxon>
        <taxon>eudicotyledons</taxon>
        <taxon>Gunneridae</taxon>
        <taxon>Pentapetalae</taxon>
        <taxon>rosids</taxon>
        <taxon>fabids</taxon>
        <taxon>Oxalidales</taxon>
        <taxon>Cephalotaceae</taxon>
        <taxon>Cephalotus</taxon>
    </lineage>
</organism>
<evidence type="ECO:0000256" key="5">
    <source>
        <dbReference type="ARBA" id="ARBA00038515"/>
    </source>
</evidence>
<dbReference type="PANTHER" id="PTHR32411:SF43">
    <property type="entry name" value="CYSTEINE-RICH REPEAT SECRETORY PROTEIN 38"/>
    <property type="match status" value="1"/>
</dbReference>
<proteinExistence type="inferred from homology"/>
<evidence type="ECO:0000313" key="9">
    <source>
        <dbReference type="Proteomes" id="UP000187406"/>
    </source>
</evidence>